<dbReference type="RefSeq" id="XP_040790526.1">
    <property type="nucleotide sequence ID" value="XM_040932920.1"/>
</dbReference>
<organism evidence="2 3">
    <name type="scientific">Cucurbitaria berberidis CBS 394.84</name>
    <dbReference type="NCBI Taxonomy" id="1168544"/>
    <lineage>
        <taxon>Eukaryota</taxon>
        <taxon>Fungi</taxon>
        <taxon>Dikarya</taxon>
        <taxon>Ascomycota</taxon>
        <taxon>Pezizomycotina</taxon>
        <taxon>Dothideomycetes</taxon>
        <taxon>Pleosporomycetidae</taxon>
        <taxon>Pleosporales</taxon>
        <taxon>Pleosporineae</taxon>
        <taxon>Cucurbitariaceae</taxon>
        <taxon>Cucurbitaria</taxon>
    </lineage>
</organism>
<dbReference type="EMBL" id="ML976615">
    <property type="protein sequence ID" value="KAF1847963.1"/>
    <property type="molecule type" value="Genomic_DNA"/>
</dbReference>
<comment type="caution">
    <text evidence="2">The sequence shown here is derived from an EMBL/GenBank/DDBJ whole genome shotgun (WGS) entry which is preliminary data.</text>
</comment>
<protein>
    <submittedName>
        <fullName evidence="2">Uncharacterized protein</fullName>
    </submittedName>
</protein>
<keyword evidence="1" id="KW-0812">Transmembrane</keyword>
<sequence length="82" mass="8963">MFAGAFAARNDGCEKSQTPHATVLQSLCQAAKAARPVTPSVSQQLLLPSYILLYSCLELLGPITFSIIFPIQIVEYFDSSQR</sequence>
<proteinExistence type="predicted"/>
<accession>A0A9P4GKF7</accession>
<keyword evidence="3" id="KW-1185">Reference proteome</keyword>
<dbReference type="AlphaFoldDB" id="A0A9P4GKF7"/>
<dbReference type="Proteomes" id="UP000800039">
    <property type="component" value="Unassembled WGS sequence"/>
</dbReference>
<evidence type="ECO:0000313" key="3">
    <source>
        <dbReference type="Proteomes" id="UP000800039"/>
    </source>
</evidence>
<evidence type="ECO:0000256" key="1">
    <source>
        <dbReference type="SAM" id="Phobius"/>
    </source>
</evidence>
<dbReference type="GeneID" id="63850171"/>
<gene>
    <name evidence="2" type="ORF">K460DRAFT_363973</name>
</gene>
<keyword evidence="1" id="KW-0472">Membrane</keyword>
<keyword evidence="1" id="KW-1133">Transmembrane helix</keyword>
<evidence type="ECO:0000313" key="2">
    <source>
        <dbReference type="EMBL" id="KAF1847963.1"/>
    </source>
</evidence>
<reference evidence="2" key="1">
    <citation type="submission" date="2020-01" db="EMBL/GenBank/DDBJ databases">
        <authorList>
            <consortium name="DOE Joint Genome Institute"/>
            <person name="Haridas S."/>
            <person name="Albert R."/>
            <person name="Binder M."/>
            <person name="Bloem J."/>
            <person name="Labutti K."/>
            <person name="Salamov A."/>
            <person name="Andreopoulos B."/>
            <person name="Baker S.E."/>
            <person name="Barry K."/>
            <person name="Bills G."/>
            <person name="Bluhm B.H."/>
            <person name="Cannon C."/>
            <person name="Castanera R."/>
            <person name="Culley D.E."/>
            <person name="Daum C."/>
            <person name="Ezra D."/>
            <person name="Gonzalez J.B."/>
            <person name="Henrissat B."/>
            <person name="Kuo A."/>
            <person name="Liang C."/>
            <person name="Lipzen A."/>
            <person name="Lutzoni F."/>
            <person name="Magnuson J."/>
            <person name="Mondo S."/>
            <person name="Nolan M."/>
            <person name="Ohm R."/>
            <person name="Pangilinan J."/>
            <person name="Park H.-J."/>
            <person name="Ramirez L."/>
            <person name="Alfaro M."/>
            <person name="Sun H."/>
            <person name="Tritt A."/>
            <person name="Yoshinaga Y."/>
            <person name="Zwiers L.-H."/>
            <person name="Turgeon B.G."/>
            <person name="Goodwin S.B."/>
            <person name="Spatafora J.W."/>
            <person name="Crous P.W."/>
            <person name="Grigoriev I.V."/>
        </authorList>
    </citation>
    <scope>NUCLEOTIDE SEQUENCE</scope>
    <source>
        <strain evidence="2">CBS 394.84</strain>
    </source>
</reference>
<name>A0A9P4GKF7_9PLEO</name>
<feature type="transmembrane region" description="Helical" evidence="1">
    <location>
        <begin position="51"/>
        <end position="74"/>
    </location>
</feature>